<dbReference type="GO" id="GO:0009236">
    <property type="term" value="P:cobalamin biosynthetic process"/>
    <property type="evidence" value="ECO:0007669"/>
    <property type="project" value="UniProtKB-UniPathway"/>
</dbReference>
<dbReference type="PIRSF" id="PIRSF036428">
    <property type="entry name" value="CobL"/>
    <property type="match status" value="1"/>
</dbReference>
<dbReference type="Proteomes" id="UP000027931">
    <property type="component" value="Unassembled WGS sequence"/>
</dbReference>
<evidence type="ECO:0000256" key="5">
    <source>
        <dbReference type="ARBA" id="ARBA00022691"/>
    </source>
</evidence>
<evidence type="ECO:0000256" key="3">
    <source>
        <dbReference type="ARBA" id="ARBA00022603"/>
    </source>
</evidence>
<accession>A0A074LL22</accession>
<protein>
    <submittedName>
        <fullName evidence="7">Cobalamin biosynthesis protein CbiE</fullName>
    </submittedName>
</protein>
<dbReference type="InterPro" id="IPR000878">
    <property type="entry name" value="4pyrrol_Mease"/>
</dbReference>
<evidence type="ECO:0000313" key="7">
    <source>
        <dbReference type="EMBL" id="KEO81804.1"/>
    </source>
</evidence>
<dbReference type="InterPro" id="IPR012818">
    <property type="entry name" value="CbiE"/>
</dbReference>
<dbReference type="SUPFAM" id="SSF53335">
    <property type="entry name" value="S-adenosyl-L-methionine-dependent methyltransferases"/>
    <property type="match status" value="1"/>
</dbReference>
<dbReference type="InterPro" id="IPR029063">
    <property type="entry name" value="SAM-dependent_MTases_sf"/>
</dbReference>
<dbReference type="CDD" id="cd02440">
    <property type="entry name" value="AdoMet_MTases"/>
    <property type="match status" value="1"/>
</dbReference>
<keyword evidence="8" id="KW-1185">Reference proteome</keyword>
<dbReference type="SUPFAM" id="SSF53790">
    <property type="entry name" value="Tetrapyrrole methylase"/>
    <property type="match status" value="1"/>
</dbReference>
<dbReference type="Gene3D" id="3.30.950.10">
    <property type="entry name" value="Methyltransferase, Cobalt-precorrin-4 Transmethylase, Domain 2"/>
    <property type="match status" value="1"/>
</dbReference>
<reference evidence="7 8" key="1">
    <citation type="journal article" date="2013" name="Int. J. Syst. Evol. Microbiol.">
        <title>Tumebacillus flagellatus sp. nov., an alpha-amylase/pullulanase-producing bacterium isolated from cassava wastewater.</title>
        <authorList>
            <person name="Wang Q."/>
            <person name="Xie N."/>
            <person name="Qin Y."/>
            <person name="Shen N."/>
            <person name="Zhu J."/>
            <person name="Mi H."/>
            <person name="Huang R."/>
        </authorList>
    </citation>
    <scope>NUCLEOTIDE SEQUENCE [LARGE SCALE GENOMIC DNA]</scope>
    <source>
        <strain evidence="7 8">GST4</strain>
    </source>
</reference>
<feature type="domain" description="Tetrapyrrole methylase" evidence="6">
    <location>
        <begin position="4"/>
        <end position="184"/>
    </location>
</feature>
<dbReference type="eggNOG" id="COG2241">
    <property type="taxonomic scope" value="Bacteria"/>
</dbReference>
<dbReference type="UniPathway" id="UPA00148"/>
<evidence type="ECO:0000259" key="6">
    <source>
        <dbReference type="Pfam" id="PF00590"/>
    </source>
</evidence>
<dbReference type="CDD" id="cd11644">
    <property type="entry name" value="Precorrin-6Y-MT"/>
    <property type="match status" value="1"/>
</dbReference>
<dbReference type="PANTHER" id="PTHR43182">
    <property type="entry name" value="COBALT-PRECORRIN-6B C(15)-METHYLTRANSFERASE (DECARBOXYLATING)"/>
    <property type="match status" value="1"/>
</dbReference>
<evidence type="ECO:0000256" key="2">
    <source>
        <dbReference type="ARBA" id="ARBA00022573"/>
    </source>
</evidence>
<dbReference type="OrthoDB" id="9780707at2"/>
<evidence type="ECO:0000256" key="4">
    <source>
        <dbReference type="ARBA" id="ARBA00022679"/>
    </source>
</evidence>
<dbReference type="eggNOG" id="COG2242">
    <property type="taxonomic scope" value="Bacteria"/>
</dbReference>
<dbReference type="GO" id="GO:0008276">
    <property type="term" value="F:protein methyltransferase activity"/>
    <property type="evidence" value="ECO:0007669"/>
    <property type="project" value="InterPro"/>
</dbReference>
<dbReference type="NCBIfam" id="TIGR02469">
    <property type="entry name" value="CbiT"/>
    <property type="match status" value="1"/>
</dbReference>
<dbReference type="STRING" id="1157490.EL26_18350"/>
<dbReference type="EMBL" id="JMIR01000031">
    <property type="protein sequence ID" value="KEO81804.1"/>
    <property type="molecule type" value="Genomic_DNA"/>
</dbReference>
<comment type="caution">
    <text evidence="7">The sequence shown here is derived from an EMBL/GenBank/DDBJ whole genome shotgun (WGS) entry which is preliminary data.</text>
</comment>
<gene>
    <name evidence="7" type="ORF">EL26_18350</name>
</gene>
<dbReference type="InterPro" id="IPR006365">
    <property type="entry name" value="Cbl_synth_CobL"/>
</dbReference>
<dbReference type="Gene3D" id="3.40.50.150">
    <property type="entry name" value="Vaccinia Virus protein VP39"/>
    <property type="match status" value="1"/>
</dbReference>
<dbReference type="InterPro" id="IPR014777">
    <property type="entry name" value="4pyrrole_Mease_sub1"/>
</dbReference>
<dbReference type="InterPro" id="IPR014776">
    <property type="entry name" value="4pyrrole_Mease_sub2"/>
</dbReference>
<dbReference type="InterPro" id="IPR050714">
    <property type="entry name" value="Cobalamin_biosynth_MTase"/>
</dbReference>
<keyword evidence="4" id="KW-0808">Transferase</keyword>
<dbReference type="AlphaFoldDB" id="A0A074LL22"/>
<dbReference type="NCBIfam" id="TIGR02467">
    <property type="entry name" value="CbiE"/>
    <property type="match status" value="1"/>
</dbReference>
<dbReference type="PANTHER" id="PTHR43182:SF1">
    <property type="entry name" value="COBALT-PRECORRIN-7 C(5)-METHYLTRANSFERASE"/>
    <property type="match status" value="1"/>
</dbReference>
<comment type="pathway">
    <text evidence="1">Cofactor biosynthesis; adenosylcobalamin biosynthesis.</text>
</comment>
<dbReference type="InterPro" id="IPR014008">
    <property type="entry name" value="Cbl_synth_MTase_CbiT"/>
</dbReference>
<organism evidence="7 8">
    <name type="scientific">Tumebacillus flagellatus</name>
    <dbReference type="NCBI Taxonomy" id="1157490"/>
    <lineage>
        <taxon>Bacteria</taxon>
        <taxon>Bacillati</taxon>
        <taxon>Bacillota</taxon>
        <taxon>Bacilli</taxon>
        <taxon>Bacillales</taxon>
        <taxon>Alicyclobacillaceae</taxon>
        <taxon>Tumebacillus</taxon>
    </lineage>
</organism>
<dbReference type="InterPro" id="IPR035996">
    <property type="entry name" value="4pyrrol_Methylase_sf"/>
</dbReference>
<dbReference type="GO" id="GO:0032259">
    <property type="term" value="P:methylation"/>
    <property type="evidence" value="ECO:0007669"/>
    <property type="project" value="UniProtKB-KW"/>
</dbReference>
<dbReference type="Pfam" id="PF00590">
    <property type="entry name" value="TP_methylase"/>
    <property type="match status" value="1"/>
</dbReference>
<keyword evidence="2" id="KW-0169">Cobalamin biosynthesis</keyword>
<proteinExistence type="predicted"/>
<keyword evidence="5" id="KW-0949">S-adenosyl-L-methionine</keyword>
<evidence type="ECO:0000313" key="8">
    <source>
        <dbReference type="Proteomes" id="UP000027931"/>
    </source>
</evidence>
<keyword evidence="3" id="KW-0489">Methyltransferase</keyword>
<name>A0A074LL22_9BACL</name>
<sequence>MNEIHVIGIGDDGAAGLFPAQRKLVEEAGLVMGGARHLAFFPKLTGETYTISGKLTELVEHLQEARTGTNSIVVLASGDPMFYGIGAYLSKKVPGLIIHPHLSSIQLAFARAGLGWQDAHIDSLHGKSIKGLAQRIDGKPKVALLTDDTNTPSTIARYLQQYGMDEYEMIVAENLGGDDERVRKFRHLHEVEGAEFAPLNVVLLLHKPDAHVPRWTLGIDDEHFAQRKPDKGLITKREVRVLSLSELNLRPDSTVWDIGTCTASVAIEAAKLAPLGRVFAIEKNEADLDNAEQNARTFRTDLHFYHGKAPEFLDAWADPDAVFIGGSGGEMGEVLRIASERLRPNGRIVLNAATIETLYDATQTFTKLGMTFRVTLLQTSRSKPILNMTRFEGLNPIYIITAWKEEVA</sequence>
<evidence type="ECO:0000256" key="1">
    <source>
        <dbReference type="ARBA" id="ARBA00004953"/>
    </source>
</evidence>
<dbReference type="Gene3D" id="3.40.1010.10">
    <property type="entry name" value="Cobalt-precorrin-4 Transmethylase, Domain 1"/>
    <property type="match status" value="1"/>
</dbReference>